<organism evidence="2 3">
    <name type="scientific">Symbiodinium natans</name>
    <dbReference type="NCBI Taxonomy" id="878477"/>
    <lineage>
        <taxon>Eukaryota</taxon>
        <taxon>Sar</taxon>
        <taxon>Alveolata</taxon>
        <taxon>Dinophyceae</taxon>
        <taxon>Suessiales</taxon>
        <taxon>Symbiodiniaceae</taxon>
        <taxon>Symbiodinium</taxon>
    </lineage>
</organism>
<dbReference type="PANTHER" id="PTHR45856:SF24">
    <property type="entry name" value="FUNGAL LIPASE-LIKE DOMAIN-CONTAINING PROTEIN"/>
    <property type="match status" value="1"/>
</dbReference>
<feature type="domain" description="Fungal lipase-type" evidence="1">
    <location>
        <begin position="12"/>
        <end position="119"/>
    </location>
</feature>
<dbReference type="GO" id="GO:0006629">
    <property type="term" value="P:lipid metabolic process"/>
    <property type="evidence" value="ECO:0007669"/>
    <property type="project" value="InterPro"/>
</dbReference>
<dbReference type="AlphaFoldDB" id="A0A812GYG5"/>
<name>A0A812GYG5_9DINO</name>
<dbReference type="Proteomes" id="UP000604046">
    <property type="component" value="Unassembled WGS sequence"/>
</dbReference>
<dbReference type="InterPro" id="IPR051218">
    <property type="entry name" value="Sec_MonoDiacylglyc_Lipase"/>
</dbReference>
<dbReference type="SUPFAM" id="SSF53474">
    <property type="entry name" value="alpha/beta-Hydrolases"/>
    <property type="match status" value="1"/>
</dbReference>
<reference evidence="2" key="1">
    <citation type="submission" date="2021-02" db="EMBL/GenBank/DDBJ databases">
        <authorList>
            <person name="Dougan E. K."/>
            <person name="Rhodes N."/>
            <person name="Thang M."/>
            <person name="Chan C."/>
        </authorList>
    </citation>
    <scope>NUCLEOTIDE SEQUENCE</scope>
</reference>
<dbReference type="CDD" id="cd00519">
    <property type="entry name" value="Lipase_3"/>
    <property type="match status" value="1"/>
</dbReference>
<keyword evidence="3" id="KW-1185">Reference proteome</keyword>
<comment type="caution">
    <text evidence="2">The sequence shown here is derived from an EMBL/GenBank/DDBJ whole genome shotgun (WGS) entry which is preliminary data.</text>
</comment>
<dbReference type="Gene3D" id="3.40.50.1820">
    <property type="entry name" value="alpha/beta hydrolase"/>
    <property type="match status" value="1"/>
</dbReference>
<sequence length="219" mass="23923">MIQDLRIAKNLSDWKTGGSVHTGFLAEWESLRSCIETALKATCSGKEVVVTGHSLGGAICTLAMVDLAQRGWTIKEGYTFGMPRTGDATFAAHFDQMFSGKFFRVTHHMDPVPHVPPQDFGFQHFSSEVFYNGEVGAGFRHCPQAEDLRCAGRYWDLPVDLFHINDHMDYMGEHTGSVGCEGWRTGQPTSQPGGGLAGAVATTSTFNSTVVDPRFTLSV</sequence>
<dbReference type="InterPro" id="IPR002921">
    <property type="entry name" value="Fungal_lipase-type"/>
</dbReference>
<gene>
    <name evidence="2" type="primary">LIP</name>
    <name evidence="2" type="ORF">SNAT2548_LOCUS805</name>
</gene>
<dbReference type="InterPro" id="IPR029058">
    <property type="entry name" value="AB_hydrolase_fold"/>
</dbReference>
<dbReference type="Pfam" id="PF01764">
    <property type="entry name" value="Lipase_3"/>
    <property type="match status" value="1"/>
</dbReference>
<accession>A0A812GYG5</accession>
<evidence type="ECO:0000259" key="1">
    <source>
        <dbReference type="Pfam" id="PF01764"/>
    </source>
</evidence>
<evidence type="ECO:0000313" key="3">
    <source>
        <dbReference type="Proteomes" id="UP000604046"/>
    </source>
</evidence>
<dbReference type="PANTHER" id="PTHR45856">
    <property type="entry name" value="ALPHA/BETA-HYDROLASES SUPERFAMILY PROTEIN"/>
    <property type="match status" value="1"/>
</dbReference>
<protein>
    <submittedName>
        <fullName evidence="2">LIP protein</fullName>
    </submittedName>
</protein>
<dbReference type="OrthoDB" id="424277at2759"/>
<dbReference type="EMBL" id="CAJNDS010000039">
    <property type="protein sequence ID" value="CAE6929940.1"/>
    <property type="molecule type" value="Genomic_DNA"/>
</dbReference>
<evidence type="ECO:0000313" key="2">
    <source>
        <dbReference type="EMBL" id="CAE6929940.1"/>
    </source>
</evidence>
<proteinExistence type="predicted"/>